<dbReference type="PROSITE" id="PS50011">
    <property type="entry name" value="PROTEIN_KINASE_DOM"/>
    <property type="match status" value="1"/>
</dbReference>
<evidence type="ECO:0000313" key="3">
    <source>
        <dbReference type="EMBL" id="QHT28144.1"/>
    </source>
</evidence>
<name>A0A6C0EG98_9ZZZZ</name>
<dbReference type="SUPFAM" id="SSF56112">
    <property type="entry name" value="Protein kinase-like (PK-like)"/>
    <property type="match status" value="1"/>
</dbReference>
<feature type="region of interest" description="Disordered" evidence="1">
    <location>
        <begin position="445"/>
        <end position="506"/>
    </location>
</feature>
<feature type="compositionally biased region" description="Polar residues" evidence="1">
    <location>
        <begin position="469"/>
        <end position="479"/>
    </location>
</feature>
<dbReference type="EMBL" id="MN738852">
    <property type="protein sequence ID" value="QHT28144.1"/>
    <property type="molecule type" value="Genomic_DNA"/>
</dbReference>
<dbReference type="GO" id="GO:0005524">
    <property type="term" value="F:ATP binding"/>
    <property type="evidence" value="ECO:0007669"/>
    <property type="project" value="InterPro"/>
</dbReference>
<dbReference type="Pfam" id="PF00069">
    <property type="entry name" value="Pkinase"/>
    <property type="match status" value="1"/>
</dbReference>
<dbReference type="Gene3D" id="1.10.510.10">
    <property type="entry name" value="Transferase(Phosphotransferase) domain 1"/>
    <property type="match status" value="1"/>
</dbReference>
<dbReference type="InterPro" id="IPR000719">
    <property type="entry name" value="Prot_kinase_dom"/>
</dbReference>
<sequence length="506" mass="58742">MQIKGGEAIAAGGFGCVFRPPLKCSSKKSTHNSSLKNNNMVSKLMIQKYGEEEYYETARFLDILEKIPKYDHYFLLPQGLCSPSALKSRDLINFDKKCNNLTRKNITSANVNEKLKELRVIQLYDGGLDLEKYIEKEIMTNEKLLLINNQIVRLMKKAIIPMNRLGLYHFDLKAANIMMNEKNKSKIIDFGLSQYIEDFDEIPEDLTYRPCQYNLPATNILFNNEFIEEYINFLKTNPIPSMGEIYKFIYDLYYGTLESELGPGHFDFKKQVLRDYILEQPKMAKNIIFTYISENLHTYTQNGNFDITNLFKHFLHNADIYGLLMSYVDIIHQNGVHWLNDDLKKSMQSEVRMLLKKYIINSSYELIDKQECIQDIENINSMILSKTSKKSLVTGKKSKPISDTYTSNASKVKLSIKLSKIKSITKKMFTKTLSVNQNNIRTLTERASSRKKSSMKSTKRSSRKKSNSQTLRQIRLSSNKTKKRKRCPNGTRRNKKTGNCEPYDRK</sequence>
<evidence type="ECO:0000259" key="2">
    <source>
        <dbReference type="PROSITE" id="PS50011"/>
    </source>
</evidence>
<accession>A0A6C0EG98</accession>
<dbReference type="PROSITE" id="PS00108">
    <property type="entry name" value="PROTEIN_KINASE_ST"/>
    <property type="match status" value="1"/>
</dbReference>
<reference evidence="3" key="1">
    <citation type="journal article" date="2020" name="Nature">
        <title>Giant virus diversity and host interactions through global metagenomics.</title>
        <authorList>
            <person name="Schulz F."/>
            <person name="Roux S."/>
            <person name="Paez-Espino D."/>
            <person name="Jungbluth S."/>
            <person name="Walsh D.A."/>
            <person name="Denef V.J."/>
            <person name="McMahon K.D."/>
            <person name="Konstantinidis K.T."/>
            <person name="Eloe-Fadrosh E.A."/>
            <person name="Kyrpides N.C."/>
            <person name="Woyke T."/>
        </authorList>
    </citation>
    <scope>NUCLEOTIDE SEQUENCE</scope>
    <source>
        <strain evidence="3">GVMAG-M-3300001348-25</strain>
    </source>
</reference>
<dbReference type="InterPro" id="IPR011009">
    <property type="entry name" value="Kinase-like_dom_sf"/>
</dbReference>
<evidence type="ECO:0000256" key="1">
    <source>
        <dbReference type="SAM" id="MobiDB-lite"/>
    </source>
</evidence>
<dbReference type="AlphaFoldDB" id="A0A6C0EG98"/>
<dbReference type="InterPro" id="IPR008271">
    <property type="entry name" value="Ser/Thr_kinase_AS"/>
</dbReference>
<feature type="domain" description="Protein kinase" evidence="2">
    <location>
        <begin position="3"/>
        <end position="383"/>
    </location>
</feature>
<feature type="compositionally biased region" description="Basic residues" evidence="1">
    <location>
        <begin position="480"/>
        <end position="496"/>
    </location>
</feature>
<protein>
    <recommendedName>
        <fullName evidence="2">Protein kinase domain-containing protein</fullName>
    </recommendedName>
</protein>
<feature type="compositionally biased region" description="Basic residues" evidence="1">
    <location>
        <begin position="449"/>
        <end position="466"/>
    </location>
</feature>
<proteinExistence type="predicted"/>
<organism evidence="3">
    <name type="scientific">viral metagenome</name>
    <dbReference type="NCBI Taxonomy" id="1070528"/>
    <lineage>
        <taxon>unclassified sequences</taxon>
        <taxon>metagenomes</taxon>
        <taxon>organismal metagenomes</taxon>
    </lineage>
</organism>
<dbReference type="GO" id="GO:0004672">
    <property type="term" value="F:protein kinase activity"/>
    <property type="evidence" value="ECO:0007669"/>
    <property type="project" value="InterPro"/>
</dbReference>